<feature type="transmembrane region" description="Helical" evidence="9">
    <location>
        <begin position="297"/>
        <end position="324"/>
    </location>
</feature>
<dbReference type="GO" id="GO:0007166">
    <property type="term" value="P:cell surface receptor signaling pathway"/>
    <property type="evidence" value="ECO:0007669"/>
    <property type="project" value="InterPro"/>
</dbReference>
<dbReference type="InterPro" id="IPR046338">
    <property type="entry name" value="GAIN_dom_sf"/>
</dbReference>
<feature type="domain" description="GAIN-B" evidence="10">
    <location>
        <begin position="1"/>
        <end position="136"/>
    </location>
</feature>
<evidence type="ECO:0000256" key="7">
    <source>
        <dbReference type="ARBA" id="ARBA00023180"/>
    </source>
</evidence>
<keyword evidence="13" id="KW-1185">Reference proteome</keyword>
<evidence type="ECO:0000256" key="3">
    <source>
        <dbReference type="ARBA" id="ARBA00022692"/>
    </source>
</evidence>
<keyword evidence="4 9" id="KW-1133">Transmembrane helix</keyword>
<evidence type="ECO:0000256" key="4">
    <source>
        <dbReference type="ARBA" id="ARBA00022989"/>
    </source>
</evidence>
<dbReference type="Proteomes" id="UP001174909">
    <property type="component" value="Unassembled WGS sequence"/>
</dbReference>
<feature type="transmembrane region" description="Helical" evidence="9">
    <location>
        <begin position="218"/>
        <end position="241"/>
    </location>
</feature>
<dbReference type="PANTHER" id="PTHR12011:SF347">
    <property type="entry name" value="FI21270P1-RELATED"/>
    <property type="match status" value="1"/>
</dbReference>
<evidence type="ECO:0000256" key="2">
    <source>
        <dbReference type="ARBA" id="ARBA00007343"/>
    </source>
</evidence>
<feature type="transmembrane region" description="Helical" evidence="9">
    <location>
        <begin position="248"/>
        <end position="271"/>
    </location>
</feature>
<dbReference type="Pfam" id="PF00002">
    <property type="entry name" value="7tm_2"/>
    <property type="match status" value="1"/>
</dbReference>
<dbReference type="FunFam" id="1.20.1070.10:FF:000058">
    <property type="entry name" value="Adhesion G protein-coupled receptor F5"/>
    <property type="match status" value="1"/>
</dbReference>
<name>A0AA35U056_GEOBA</name>
<feature type="compositionally biased region" description="Basic and acidic residues" evidence="8">
    <location>
        <begin position="519"/>
        <end position="528"/>
    </location>
</feature>
<accession>A0AA35U056</accession>
<evidence type="ECO:0000256" key="1">
    <source>
        <dbReference type="ARBA" id="ARBA00004141"/>
    </source>
</evidence>
<dbReference type="AlphaFoldDB" id="A0AA35U056"/>
<evidence type="ECO:0000313" key="12">
    <source>
        <dbReference type="EMBL" id="CAI8057703.1"/>
    </source>
</evidence>
<dbReference type="Pfam" id="PF01825">
    <property type="entry name" value="GPS"/>
    <property type="match status" value="1"/>
</dbReference>
<evidence type="ECO:0000256" key="9">
    <source>
        <dbReference type="SAM" id="Phobius"/>
    </source>
</evidence>
<dbReference type="InterPro" id="IPR017981">
    <property type="entry name" value="GPCR_2-like_7TM"/>
</dbReference>
<comment type="subcellular location">
    <subcellularLocation>
        <location evidence="1">Membrane</location>
        <topology evidence="1">Multi-pass membrane protein</topology>
    </subcellularLocation>
</comment>
<dbReference type="Gene3D" id="2.60.220.50">
    <property type="match status" value="1"/>
</dbReference>
<organism evidence="12 13">
    <name type="scientific">Geodia barretti</name>
    <name type="common">Barrett's horny sponge</name>
    <dbReference type="NCBI Taxonomy" id="519541"/>
    <lineage>
        <taxon>Eukaryota</taxon>
        <taxon>Metazoa</taxon>
        <taxon>Porifera</taxon>
        <taxon>Demospongiae</taxon>
        <taxon>Heteroscleromorpha</taxon>
        <taxon>Tetractinellida</taxon>
        <taxon>Astrophorina</taxon>
        <taxon>Geodiidae</taxon>
        <taxon>Geodia</taxon>
    </lineage>
</organism>
<dbReference type="InterPro" id="IPR000832">
    <property type="entry name" value="GPCR_2_secretin-like"/>
</dbReference>
<keyword evidence="5 9" id="KW-0472">Membrane</keyword>
<protein>
    <submittedName>
        <fullName evidence="12">Adhesion G protein-coupled receptor L3</fullName>
    </submittedName>
</protein>
<dbReference type="InterPro" id="IPR057244">
    <property type="entry name" value="GAIN_B"/>
</dbReference>
<dbReference type="PROSITE" id="PS50221">
    <property type="entry name" value="GAIN_B"/>
    <property type="match status" value="1"/>
</dbReference>
<feature type="region of interest" description="Disordered" evidence="8">
    <location>
        <begin position="440"/>
        <end position="459"/>
    </location>
</feature>
<feature type="transmembrane region" description="Helical" evidence="9">
    <location>
        <begin position="374"/>
        <end position="396"/>
    </location>
</feature>
<proteinExistence type="inferred from homology"/>
<dbReference type="PROSITE" id="PS50261">
    <property type="entry name" value="G_PROTEIN_RECEP_F2_4"/>
    <property type="match status" value="1"/>
</dbReference>
<evidence type="ECO:0000256" key="5">
    <source>
        <dbReference type="ARBA" id="ARBA00023136"/>
    </source>
</evidence>
<feature type="region of interest" description="Disordered" evidence="8">
    <location>
        <begin position="472"/>
        <end position="540"/>
    </location>
</feature>
<dbReference type="SMART" id="SM00303">
    <property type="entry name" value="GPS"/>
    <property type="match status" value="1"/>
</dbReference>
<feature type="transmembrane region" description="Helical" evidence="9">
    <location>
        <begin position="179"/>
        <end position="198"/>
    </location>
</feature>
<evidence type="ECO:0000313" key="13">
    <source>
        <dbReference type="Proteomes" id="UP001174909"/>
    </source>
</evidence>
<keyword evidence="6" id="KW-1015">Disulfide bond</keyword>
<keyword evidence="12" id="KW-0675">Receptor</keyword>
<dbReference type="GO" id="GO:0005886">
    <property type="term" value="C:plasma membrane"/>
    <property type="evidence" value="ECO:0007669"/>
    <property type="project" value="TreeGrafter"/>
</dbReference>
<evidence type="ECO:0000256" key="8">
    <source>
        <dbReference type="SAM" id="MobiDB-lite"/>
    </source>
</evidence>
<feature type="transmembrane region" description="Helical" evidence="9">
    <location>
        <begin position="144"/>
        <end position="167"/>
    </location>
</feature>
<keyword evidence="3 9" id="KW-0812">Transmembrane</keyword>
<dbReference type="Gene3D" id="1.20.1070.10">
    <property type="entry name" value="Rhodopsin 7-helix transmembrane proteins"/>
    <property type="match status" value="1"/>
</dbReference>
<sequence>MSLTCRLLTNLAGNVSVTSLFFRDLHNLLPTNSTNGTVPRPFVISSEIYGPLVEPSAPLLFEDTPITITFTIELNDENEVPKCVFWDFSKGVEGSGWSSEGLRTESVTKDGDNVTVTCSSNHLTSFAVLVDVGGAKIVDKSLQIVSYIGISVSIACLFLTIVFFASIGKKLFSTVHNFIHLNLSISLFVAYVIFAVGIEVATSNQSACRAVAALIQYFLLSAFCWMMCEGIMLYLMLVVVFSRVSEKWWFFLLLGWGLPLIFVVIGVSSVLDEYGVRDDDGQLIYCWLSSGDGKHAIWTFVAPMLGIITVNSVFLVLVLRSIYISKSSQDSRSKKGQKNHSLARYLVKASLILLPLLGLTWVFGLFAVNENTVVFAWLFTIFNSLQGVSIFAFHVLRNDRVWGKFRKSMTDPDGFLRSFSTRMTTRSSMFVGSMRFSRQSEMEMRSHSGPTSTTSGPASHLAIVPSEDLFEPREDSLSCGSSGEPTVDYTNGDTEPNDGTPTGSNGCDQNGTAPNENIDVPHDAKLSSDPDGSCKGSNDSEFSYQQLCDDITTAVNCAIRKLSRST</sequence>
<evidence type="ECO:0000259" key="11">
    <source>
        <dbReference type="PROSITE" id="PS50261"/>
    </source>
</evidence>
<feature type="transmembrane region" description="Helical" evidence="9">
    <location>
        <begin position="345"/>
        <end position="368"/>
    </location>
</feature>
<dbReference type="GO" id="GO:0004930">
    <property type="term" value="F:G protein-coupled receptor activity"/>
    <property type="evidence" value="ECO:0007669"/>
    <property type="project" value="InterPro"/>
</dbReference>
<feature type="compositionally biased region" description="Low complexity" evidence="8">
    <location>
        <begin position="447"/>
        <end position="459"/>
    </location>
</feature>
<evidence type="ECO:0000256" key="6">
    <source>
        <dbReference type="ARBA" id="ARBA00023157"/>
    </source>
</evidence>
<keyword evidence="7" id="KW-0325">Glycoprotein</keyword>
<gene>
    <name evidence="12" type="ORF">GBAR_LOCUS31433</name>
</gene>
<feature type="domain" description="G-protein coupled receptors family 2 profile 2" evidence="11">
    <location>
        <begin position="142"/>
        <end position="398"/>
    </location>
</feature>
<comment type="similarity">
    <text evidence="2">Belongs to the G-protein coupled receptor 2 family. Adhesion G-protein coupled receptor (ADGR) subfamily.</text>
</comment>
<evidence type="ECO:0000259" key="10">
    <source>
        <dbReference type="PROSITE" id="PS50221"/>
    </source>
</evidence>
<dbReference type="PANTHER" id="PTHR12011">
    <property type="entry name" value="ADHESION G-PROTEIN COUPLED RECEPTOR"/>
    <property type="match status" value="1"/>
</dbReference>
<dbReference type="PRINTS" id="PR00249">
    <property type="entry name" value="GPCRSECRETIN"/>
</dbReference>
<feature type="compositionally biased region" description="Polar residues" evidence="8">
    <location>
        <begin position="478"/>
        <end position="515"/>
    </location>
</feature>
<dbReference type="CDD" id="cd15040">
    <property type="entry name" value="7tmB2_Adhesion"/>
    <property type="match status" value="1"/>
</dbReference>
<dbReference type="EMBL" id="CASHTH010004466">
    <property type="protein sequence ID" value="CAI8057703.1"/>
    <property type="molecule type" value="Genomic_DNA"/>
</dbReference>
<dbReference type="InterPro" id="IPR000203">
    <property type="entry name" value="GPS"/>
</dbReference>
<comment type="caution">
    <text evidence="12">The sequence shown here is derived from an EMBL/GenBank/DDBJ whole genome shotgun (WGS) entry which is preliminary data.</text>
</comment>
<reference evidence="12" key="1">
    <citation type="submission" date="2023-03" db="EMBL/GenBank/DDBJ databases">
        <authorList>
            <person name="Steffen K."/>
            <person name="Cardenas P."/>
        </authorList>
    </citation>
    <scope>NUCLEOTIDE SEQUENCE</scope>
</reference>